<protein>
    <submittedName>
        <fullName evidence="3">Uncharacterized protein</fullName>
    </submittedName>
</protein>
<dbReference type="EMBL" id="LGRX02004388">
    <property type="protein sequence ID" value="KAK3280461.1"/>
    <property type="molecule type" value="Genomic_DNA"/>
</dbReference>
<evidence type="ECO:0000313" key="4">
    <source>
        <dbReference type="Proteomes" id="UP001190700"/>
    </source>
</evidence>
<gene>
    <name evidence="3" type="ORF">CYMTET_11699</name>
</gene>
<feature type="transmembrane region" description="Helical" evidence="2">
    <location>
        <begin position="134"/>
        <end position="155"/>
    </location>
</feature>
<sequence length="296" mass="33780">MAAARASVFRRRRQSRSANKNDKRRSAKVAQPPESLQHLFQDDLYLHTATSHSTAGHLEGASIMEVAKADETRLGVAVKTAGSCDFAQGHAHGAHAEPGFNNSRLQSQRFEKANLIVRSLLKILWKKRHLRNMYLHLFKFLILFVFYLAILGLQYDAHDIDLLVSSARLATRTSDRNGVFFMDWLKYQVLHIWTDSVCGDGSCDFPMEYPNFGRFGCKADCGSEQYVTSVAIYVEADFRTNQGDMSAADLEALRERASWNICMRDIERMQRGLDAICCCFTLERQTWVAEIERLQW</sequence>
<keyword evidence="2" id="KW-1133">Transmembrane helix</keyword>
<proteinExistence type="predicted"/>
<keyword evidence="4" id="KW-1185">Reference proteome</keyword>
<reference evidence="3 4" key="1">
    <citation type="journal article" date="2015" name="Genome Biol. Evol.">
        <title>Comparative Genomics of a Bacterivorous Green Alga Reveals Evolutionary Causalities and Consequences of Phago-Mixotrophic Mode of Nutrition.</title>
        <authorList>
            <person name="Burns J.A."/>
            <person name="Paasch A."/>
            <person name="Narechania A."/>
            <person name="Kim E."/>
        </authorList>
    </citation>
    <scope>NUCLEOTIDE SEQUENCE [LARGE SCALE GENOMIC DNA]</scope>
    <source>
        <strain evidence="3 4">PLY_AMNH</strain>
    </source>
</reference>
<name>A0AAE0GN65_9CHLO</name>
<comment type="caution">
    <text evidence="3">The sequence shown here is derived from an EMBL/GenBank/DDBJ whole genome shotgun (WGS) entry which is preliminary data.</text>
</comment>
<dbReference type="Proteomes" id="UP001190700">
    <property type="component" value="Unassembled WGS sequence"/>
</dbReference>
<evidence type="ECO:0000256" key="2">
    <source>
        <dbReference type="SAM" id="Phobius"/>
    </source>
</evidence>
<keyword evidence="2" id="KW-0472">Membrane</keyword>
<feature type="region of interest" description="Disordered" evidence="1">
    <location>
        <begin position="1"/>
        <end position="33"/>
    </location>
</feature>
<evidence type="ECO:0000313" key="3">
    <source>
        <dbReference type="EMBL" id="KAK3280461.1"/>
    </source>
</evidence>
<dbReference type="AlphaFoldDB" id="A0AAE0GN65"/>
<organism evidence="3 4">
    <name type="scientific">Cymbomonas tetramitiformis</name>
    <dbReference type="NCBI Taxonomy" id="36881"/>
    <lineage>
        <taxon>Eukaryota</taxon>
        <taxon>Viridiplantae</taxon>
        <taxon>Chlorophyta</taxon>
        <taxon>Pyramimonadophyceae</taxon>
        <taxon>Pyramimonadales</taxon>
        <taxon>Pyramimonadaceae</taxon>
        <taxon>Cymbomonas</taxon>
    </lineage>
</organism>
<accession>A0AAE0GN65</accession>
<evidence type="ECO:0000256" key="1">
    <source>
        <dbReference type="SAM" id="MobiDB-lite"/>
    </source>
</evidence>
<keyword evidence="2" id="KW-0812">Transmembrane</keyword>